<dbReference type="InterPro" id="IPR042095">
    <property type="entry name" value="SUMF_sf"/>
</dbReference>
<dbReference type="GO" id="GO:0120147">
    <property type="term" value="F:formylglycine-generating oxidase activity"/>
    <property type="evidence" value="ECO:0007669"/>
    <property type="project" value="TreeGrafter"/>
</dbReference>
<feature type="compositionally biased region" description="Basic and acidic residues" evidence="1">
    <location>
        <begin position="229"/>
        <end position="238"/>
    </location>
</feature>
<feature type="region of interest" description="Disordered" evidence="1">
    <location>
        <begin position="210"/>
        <end position="257"/>
    </location>
</feature>
<dbReference type="Proteomes" id="UP000676169">
    <property type="component" value="Chromosome"/>
</dbReference>
<dbReference type="SUPFAM" id="SSF56436">
    <property type="entry name" value="C-type lectin-like"/>
    <property type="match status" value="1"/>
</dbReference>
<accession>A0A975G7E3</accession>
<dbReference type="Pfam" id="PF03781">
    <property type="entry name" value="FGE-sulfatase"/>
    <property type="match status" value="1"/>
</dbReference>
<dbReference type="InterPro" id="IPR005532">
    <property type="entry name" value="SUMF_dom"/>
</dbReference>
<evidence type="ECO:0000313" key="5">
    <source>
        <dbReference type="Proteomes" id="UP000676169"/>
    </source>
</evidence>
<organism evidence="4 5">
    <name type="scientific">Luteolibacter ambystomatis</name>
    <dbReference type="NCBI Taxonomy" id="2824561"/>
    <lineage>
        <taxon>Bacteria</taxon>
        <taxon>Pseudomonadati</taxon>
        <taxon>Verrucomicrobiota</taxon>
        <taxon>Verrucomicrobiia</taxon>
        <taxon>Verrucomicrobiales</taxon>
        <taxon>Verrucomicrobiaceae</taxon>
        <taxon>Luteolibacter</taxon>
    </lineage>
</organism>
<feature type="chain" id="PRO_5037032999" evidence="2">
    <location>
        <begin position="33"/>
        <end position="257"/>
    </location>
</feature>
<dbReference type="PANTHER" id="PTHR23150:SF19">
    <property type="entry name" value="FORMYLGLYCINE-GENERATING ENZYME"/>
    <property type="match status" value="1"/>
</dbReference>
<evidence type="ECO:0000259" key="3">
    <source>
        <dbReference type="Pfam" id="PF03781"/>
    </source>
</evidence>
<dbReference type="KEGG" id="lamb:KBB96_15060"/>
<dbReference type="RefSeq" id="WP_211630281.1">
    <property type="nucleotide sequence ID" value="NZ_CP073100.1"/>
</dbReference>
<gene>
    <name evidence="4" type="ORF">KBB96_15060</name>
</gene>
<dbReference type="InterPro" id="IPR051043">
    <property type="entry name" value="Sulfatase_Mod_Factor_Kinase"/>
</dbReference>
<dbReference type="AlphaFoldDB" id="A0A975G7E3"/>
<feature type="signal peptide" evidence="2">
    <location>
        <begin position="1"/>
        <end position="32"/>
    </location>
</feature>
<evidence type="ECO:0000256" key="2">
    <source>
        <dbReference type="SAM" id="SignalP"/>
    </source>
</evidence>
<keyword evidence="2" id="KW-0732">Signal</keyword>
<dbReference type="InterPro" id="IPR016187">
    <property type="entry name" value="CTDL_fold"/>
</dbReference>
<keyword evidence="5" id="KW-1185">Reference proteome</keyword>
<sequence>MKSAPVLSLMARVAACSAFCLLTHCSTTPVPAGGGEAPAATAASPFVNSLGMKFVPVPGTNILMCTTETTEHQWVTGGGAPPLDSWGNSGNQPQWDIGWNEAKKWCEQLSLKEGRRYRLPTNAEWSAAAVGASTPYPWGSAWPPPSNFANYSGEERKIDGMKNYLKGNGVQKLSVIKGFHDGNPTRAAVGSYPANALGIHDLFGNVDEWVSDGPMTRGGSSNSAGDDENTGKKRRELETYYPTSGQSEAGLRLVVER</sequence>
<dbReference type="PANTHER" id="PTHR23150">
    <property type="entry name" value="SULFATASE MODIFYING FACTOR 1, 2"/>
    <property type="match status" value="1"/>
</dbReference>
<name>A0A975G7E3_9BACT</name>
<dbReference type="Gene3D" id="3.90.1580.10">
    <property type="entry name" value="paralog of FGE (formylglycine-generating enzyme)"/>
    <property type="match status" value="1"/>
</dbReference>
<reference evidence="4" key="1">
    <citation type="submission" date="2021-04" db="EMBL/GenBank/DDBJ databases">
        <title>Luteolibacter sp. 32A isolated from the skin of an Anderson's salamander (Ambystoma andersonii).</title>
        <authorList>
            <person name="Spergser J."/>
            <person name="Busse H.-J."/>
        </authorList>
    </citation>
    <scope>NUCLEOTIDE SEQUENCE</scope>
    <source>
        <strain evidence="4">32A</strain>
    </source>
</reference>
<dbReference type="EMBL" id="CP073100">
    <property type="protein sequence ID" value="QUE50182.1"/>
    <property type="molecule type" value="Genomic_DNA"/>
</dbReference>
<feature type="domain" description="Sulfatase-modifying factor enzyme-like" evidence="3">
    <location>
        <begin position="71"/>
        <end position="213"/>
    </location>
</feature>
<proteinExistence type="predicted"/>
<evidence type="ECO:0000256" key="1">
    <source>
        <dbReference type="SAM" id="MobiDB-lite"/>
    </source>
</evidence>
<protein>
    <submittedName>
        <fullName evidence="4">SUMF1/EgtB/PvdO family nonheme iron enzyme</fullName>
    </submittedName>
</protein>
<evidence type="ECO:0000313" key="4">
    <source>
        <dbReference type="EMBL" id="QUE50182.1"/>
    </source>
</evidence>